<comment type="caution">
    <text evidence="1">The sequence shown here is derived from an EMBL/GenBank/DDBJ whole genome shotgun (WGS) entry which is preliminary data.</text>
</comment>
<organism evidence="1 2">
    <name type="scientific">Acetobacter indonesiensis</name>
    <dbReference type="NCBI Taxonomy" id="104101"/>
    <lineage>
        <taxon>Bacteria</taxon>
        <taxon>Pseudomonadati</taxon>
        <taxon>Pseudomonadota</taxon>
        <taxon>Alphaproteobacteria</taxon>
        <taxon>Acetobacterales</taxon>
        <taxon>Acetobacteraceae</taxon>
        <taxon>Acetobacter</taxon>
    </lineage>
</organism>
<gene>
    <name evidence="1" type="ORF">HK17_11570</name>
</gene>
<evidence type="ECO:0000313" key="2">
    <source>
        <dbReference type="Proteomes" id="UP000194641"/>
    </source>
</evidence>
<dbReference type="AlphaFoldDB" id="A0A252ANI1"/>
<dbReference type="EMBL" id="JOPA01000036">
    <property type="protein sequence ID" value="OUI91425.1"/>
    <property type="molecule type" value="Genomic_DNA"/>
</dbReference>
<accession>A0A252ANI1</accession>
<proteinExistence type="predicted"/>
<protein>
    <submittedName>
        <fullName evidence="1">Uncharacterized protein</fullName>
    </submittedName>
</protein>
<name>A0A252ANI1_9PROT</name>
<sequence length="139" mass="15816">MSALINAGVENSRNKVLQITHNGLYPEYRRGDYVIWQEVRGFVQEGYYVVDGGLEPSVYLVQNCGGKLCLLWPERDIDPTTRKLKEGRKPQEVTVEKFSEFCLGFVVAGMKVHHSDAFHQREALLARGYRSEGKRKALA</sequence>
<dbReference type="Proteomes" id="UP000194641">
    <property type="component" value="Unassembled WGS sequence"/>
</dbReference>
<evidence type="ECO:0000313" key="1">
    <source>
        <dbReference type="EMBL" id="OUI91425.1"/>
    </source>
</evidence>
<dbReference type="RefSeq" id="WP_086659901.1">
    <property type="nucleotide sequence ID" value="NZ_JBJJWX010000021.1"/>
</dbReference>
<reference evidence="2" key="1">
    <citation type="submission" date="2014-06" db="EMBL/GenBank/DDBJ databases">
        <authorList>
            <person name="Winans N.J."/>
            <person name="Newell P.D."/>
            <person name="Douglas A.E."/>
        </authorList>
    </citation>
    <scope>NUCLEOTIDE SEQUENCE [LARGE SCALE GENOMIC DNA]</scope>
</reference>